<dbReference type="AlphaFoldDB" id="A0A062UH39"/>
<keyword evidence="1" id="KW-0732">Signal</keyword>
<dbReference type="EMBL" id="AWFF01000026">
    <property type="protein sequence ID" value="KCZ55904.1"/>
    <property type="molecule type" value="Genomic_DNA"/>
</dbReference>
<proteinExistence type="predicted"/>
<gene>
    <name evidence="2" type="ORF">HY29_09875</name>
</gene>
<evidence type="ECO:0000313" key="3">
    <source>
        <dbReference type="Proteomes" id="UP000027037"/>
    </source>
</evidence>
<sequence length="133" mass="14087">MVLALRNLFLVMVAIFLGSQQAMCACTDHSRHGTSAAHAAMDVPAASAGHCDDMASAPSDMPKAECHPDTPFLAKAADFSTKGVQGPTTRVVMPVPPGLVSQKAYRLEARGPPRQMPDPPNITPVSLKIRLLN</sequence>
<dbReference type="PROSITE" id="PS51257">
    <property type="entry name" value="PROKAR_LIPOPROTEIN"/>
    <property type="match status" value="1"/>
</dbReference>
<protein>
    <submittedName>
        <fullName evidence="2">Uncharacterized protein</fullName>
    </submittedName>
</protein>
<keyword evidence="3" id="KW-1185">Reference proteome</keyword>
<evidence type="ECO:0000256" key="1">
    <source>
        <dbReference type="SAM" id="SignalP"/>
    </source>
</evidence>
<name>A0A062UH39_9PROT</name>
<dbReference type="PATRIC" id="fig|1280946.3.peg.771"/>
<accession>A0A062UH39</accession>
<feature type="chain" id="PRO_5001619301" evidence="1">
    <location>
        <begin position="25"/>
        <end position="133"/>
    </location>
</feature>
<organism evidence="2 3">
    <name type="scientific">Hyphomonas beringensis</name>
    <dbReference type="NCBI Taxonomy" id="1280946"/>
    <lineage>
        <taxon>Bacteria</taxon>
        <taxon>Pseudomonadati</taxon>
        <taxon>Pseudomonadota</taxon>
        <taxon>Alphaproteobacteria</taxon>
        <taxon>Hyphomonadales</taxon>
        <taxon>Hyphomonadaceae</taxon>
        <taxon>Hyphomonas</taxon>
    </lineage>
</organism>
<dbReference type="OrthoDB" id="9911329at2"/>
<evidence type="ECO:0000313" key="2">
    <source>
        <dbReference type="EMBL" id="KCZ55904.1"/>
    </source>
</evidence>
<dbReference type="STRING" id="1280946.HY29_09875"/>
<dbReference type="Proteomes" id="UP000027037">
    <property type="component" value="Unassembled WGS sequence"/>
</dbReference>
<reference evidence="2 3" key="1">
    <citation type="journal article" date="2014" name="Antonie Van Leeuwenhoek">
        <title>Hyphomonas beringensis sp. nov. and Hyphomonas chukchiensis sp. nov., isolated from surface seawater of the Bering Sea and Chukchi Sea.</title>
        <authorList>
            <person name="Li C."/>
            <person name="Lai Q."/>
            <person name="Li G."/>
            <person name="Dong C."/>
            <person name="Wang J."/>
            <person name="Liao Y."/>
            <person name="Shao Z."/>
        </authorList>
    </citation>
    <scope>NUCLEOTIDE SEQUENCE [LARGE SCALE GENOMIC DNA]</scope>
    <source>
        <strain evidence="2 3">25B14_1</strain>
    </source>
</reference>
<comment type="caution">
    <text evidence="2">The sequence shown here is derived from an EMBL/GenBank/DDBJ whole genome shotgun (WGS) entry which is preliminary data.</text>
</comment>
<dbReference type="RefSeq" id="WP_034792644.1">
    <property type="nucleotide sequence ID" value="NZ_AWFF01000026.1"/>
</dbReference>
<feature type="signal peptide" evidence="1">
    <location>
        <begin position="1"/>
        <end position="24"/>
    </location>
</feature>